<dbReference type="InterPro" id="IPR016181">
    <property type="entry name" value="Acyl_CoA_acyltransferase"/>
</dbReference>
<organism evidence="4 5">
    <name type="scientific">Aspergillus granulosus</name>
    <dbReference type="NCBI Taxonomy" id="176169"/>
    <lineage>
        <taxon>Eukaryota</taxon>
        <taxon>Fungi</taxon>
        <taxon>Dikarya</taxon>
        <taxon>Ascomycota</taxon>
        <taxon>Pezizomycotina</taxon>
        <taxon>Eurotiomycetes</taxon>
        <taxon>Eurotiomycetidae</taxon>
        <taxon>Eurotiales</taxon>
        <taxon>Aspergillaceae</taxon>
        <taxon>Aspergillus</taxon>
        <taxon>Aspergillus subgen. Nidulantes</taxon>
    </lineage>
</organism>
<accession>A0ABR4H915</accession>
<evidence type="ECO:0000313" key="5">
    <source>
        <dbReference type="Proteomes" id="UP001610334"/>
    </source>
</evidence>
<dbReference type="Proteomes" id="UP001610334">
    <property type="component" value="Unassembled WGS sequence"/>
</dbReference>
<dbReference type="InterPro" id="IPR051908">
    <property type="entry name" value="Ribosomal_N-acetyltransferase"/>
</dbReference>
<feature type="coiled-coil region" evidence="1">
    <location>
        <begin position="227"/>
        <end position="254"/>
    </location>
</feature>
<evidence type="ECO:0000256" key="2">
    <source>
        <dbReference type="SAM" id="MobiDB-lite"/>
    </source>
</evidence>
<dbReference type="SUPFAM" id="SSF55729">
    <property type="entry name" value="Acyl-CoA N-acyltransferases (Nat)"/>
    <property type="match status" value="1"/>
</dbReference>
<keyword evidence="5" id="KW-1185">Reference proteome</keyword>
<comment type="caution">
    <text evidence="4">The sequence shown here is derived from an EMBL/GenBank/DDBJ whole genome shotgun (WGS) entry which is preliminary data.</text>
</comment>
<evidence type="ECO:0000256" key="1">
    <source>
        <dbReference type="SAM" id="Coils"/>
    </source>
</evidence>
<keyword evidence="1" id="KW-0175">Coiled coil</keyword>
<dbReference type="Pfam" id="PF13302">
    <property type="entry name" value="Acetyltransf_3"/>
    <property type="match status" value="1"/>
</dbReference>
<evidence type="ECO:0000259" key="3">
    <source>
        <dbReference type="PROSITE" id="PS51186"/>
    </source>
</evidence>
<dbReference type="PANTHER" id="PTHR43441:SF2">
    <property type="entry name" value="FAMILY ACETYLTRANSFERASE, PUTATIVE (AFU_ORTHOLOGUE AFUA_7G00850)-RELATED"/>
    <property type="match status" value="1"/>
</dbReference>
<proteinExistence type="predicted"/>
<evidence type="ECO:0000313" key="4">
    <source>
        <dbReference type="EMBL" id="KAL2811951.1"/>
    </source>
</evidence>
<protein>
    <submittedName>
        <fullName evidence="4">Acyl-CoA N-acyltransferase</fullName>
    </submittedName>
</protein>
<name>A0ABR4H915_9EURO</name>
<feature type="domain" description="N-acetyltransferase" evidence="3">
    <location>
        <begin position="29"/>
        <end position="193"/>
    </location>
</feature>
<sequence>MTIIATHTKPPPIPPATRPSHTTLRGRTVTLTRLLPNHAALLFPLFNNDTPDQKALWTYIPDGPYDELDHLEKDLSAKSASSDPLFFTIVDNHGCHDQPGRPVGYIALMNISVEHRRIEIGHVMFSKLLQRTTGATEAVFLLLQYSFDVLGFRRVEWKCNNLNEGSKRAAQRLGFQYEGLFRQHMVVKGRNRDTAWFSIVNGEWEDVKEVLETWLKEGNFDSEGTQVQALGEIREQVKARREEDEQELEKLRTEMSA</sequence>
<gene>
    <name evidence="4" type="ORF">BJX63DRAFT_263740</name>
</gene>
<dbReference type="Gene3D" id="3.40.630.30">
    <property type="match status" value="1"/>
</dbReference>
<feature type="region of interest" description="Disordered" evidence="2">
    <location>
        <begin position="1"/>
        <end position="21"/>
    </location>
</feature>
<dbReference type="EMBL" id="JBFXLT010000052">
    <property type="protein sequence ID" value="KAL2811951.1"/>
    <property type="molecule type" value="Genomic_DNA"/>
</dbReference>
<dbReference type="PANTHER" id="PTHR43441">
    <property type="entry name" value="RIBOSOMAL-PROTEIN-SERINE ACETYLTRANSFERASE"/>
    <property type="match status" value="1"/>
</dbReference>
<reference evidence="4 5" key="1">
    <citation type="submission" date="2024-07" db="EMBL/GenBank/DDBJ databases">
        <title>Section-level genome sequencing and comparative genomics of Aspergillus sections Usti and Cavernicolus.</title>
        <authorList>
            <consortium name="Lawrence Berkeley National Laboratory"/>
            <person name="Nybo J.L."/>
            <person name="Vesth T.C."/>
            <person name="Theobald S."/>
            <person name="Frisvad J.C."/>
            <person name="Larsen T.O."/>
            <person name="Kjaerboelling I."/>
            <person name="Rothschild-Mancinelli K."/>
            <person name="Lyhne E.K."/>
            <person name="Kogle M.E."/>
            <person name="Barry K."/>
            <person name="Clum A."/>
            <person name="Na H."/>
            <person name="Ledsgaard L."/>
            <person name="Lin J."/>
            <person name="Lipzen A."/>
            <person name="Kuo A."/>
            <person name="Riley R."/>
            <person name="Mondo S."/>
            <person name="Labutti K."/>
            <person name="Haridas S."/>
            <person name="Pangalinan J."/>
            <person name="Salamov A.A."/>
            <person name="Simmons B.A."/>
            <person name="Magnuson J.K."/>
            <person name="Chen J."/>
            <person name="Drula E."/>
            <person name="Henrissat B."/>
            <person name="Wiebenga A."/>
            <person name="Lubbers R.J."/>
            <person name="Gomes A.C."/>
            <person name="Makela M.R."/>
            <person name="Stajich J."/>
            <person name="Grigoriev I.V."/>
            <person name="Mortensen U.H."/>
            <person name="De Vries R.P."/>
            <person name="Baker S.E."/>
            <person name="Andersen M.R."/>
        </authorList>
    </citation>
    <scope>NUCLEOTIDE SEQUENCE [LARGE SCALE GENOMIC DNA]</scope>
    <source>
        <strain evidence="4 5">CBS 588.65</strain>
    </source>
</reference>
<dbReference type="InterPro" id="IPR000182">
    <property type="entry name" value="GNAT_dom"/>
</dbReference>
<dbReference type="PROSITE" id="PS51186">
    <property type="entry name" value="GNAT"/>
    <property type="match status" value="1"/>
</dbReference>